<proteinExistence type="predicted"/>
<gene>
    <name evidence="1" type="ORF">RUM44_001973</name>
</gene>
<comment type="caution">
    <text evidence="1">The sequence shown here is derived from an EMBL/GenBank/DDBJ whole genome shotgun (WGS) entry which is preliminary data.</text>
</comment>
<reference evidence="1 2" key="1">
    <citation type="submission" date="2023-09" db="EMBL/GenBank/DDBJ databases">
        <title>Genomes of two closely related lineages of the louse Polyplax serrata with different host specificities.</title>
        <authorList>
            <person name="Martinu J."/>
            <person name="Tarabai H."/>
            <person name="Stefka J."/>
            <person name="Hypsa V."/>
        </authorList>
    </citation>
    <scope>NUCLEOTIDE SEQUENCE [LARGE SCALE GENOMIC DNA]</scope>
    <source>
        <strain evidence="1">98ZLc_SE</strain>
    </source>
</reference>
<protein>
    <submittedName>
        <fullName evidence="1">Uncharacterized protein</fullName>
    </submittedName>
</protein>
<name>A0ABR1ALJ8_POLSC</name>
<keyword evidence="2" id="KW-1185">Reference proteome</keyword>
<evidence type="ECO:0000313" key="2">
    <source>
        <dbReference type="Proteomes" id="UP001359485"/>
    </source>
</evidence>
<evidence type="ECO:0000313" key="1">
    <source>
        <dbReference type="EMBL" id="KAK6622166.1"/>
    </source>
</evidence>
<dbReference type="Proteomes" id="UP001359485">
    <property type="component" value="Unassembled WGS sequence"/>
</dbReference>
<sequence>MKLPEILKPLENKEELKTKGLALFAKLIRTKNVEKLQGETVIPGRKTTDDKKQKLQLRWLSPEVNPVVTWGQGPLHQTHPWQRQYNFSTVRAVTAAAAAAEAAAEGAGAQEKSKLQKIAKEHLLL</sequence>
<accession>A0ABR1ALJ8</accession>
<dbReference type="EMBL" id="JAWJWF010000047">
    <property type="protein sequence ID" value="KAK6622166.1"/>
    <property type="molecule type" value="Genomic_DNA"/>
</dbReference>
<organism evidence="1 2">
    <name type="scientific">Polyplax serrata</name>
    <name type="common">Common mouse louse</name>
    <dbReference type="NCBI Taxonomy" id="468196"/>
    <lineage>
        <taxon>Eukaryota</taxon>
        <taxon>Metazoa</taxon>
        <taxon>Ecdysozoa</taxon>
        <taxon>Arthropoda</taxon>
        <taxon>Hexapoda</taxon>
        <taxon>Insecta</taxon>
        <taxon>Pterygota</taxon>
        <taxon>Neoptera</taxon>
        <taxon>Paraneoptera</taxon>
        <taxon>Psocodea</taxon>
        <taxon>Troctomorpha</taxon>
        <taxon>Phthiraptera</taxon>
        <taxon>Anoplura</taxon>
        <taxon>Polyplacidae</taxon>
        <taxon>Polyplax</taxon>
    </lineage>
</organism>